<dbReference type="SUPFAM" id="SSF46785">
    <property type="entry name" value="Winged helix' DNA-binding domain"/>
    <property type="match status" value="1"/>
</dbReference>
<evidence type="ECO:0000256" key="2">
    <source>
        <dbReference type="ARBA" id="ARBA00022741"/>
    </source>
</evidence>
<dbReference type="CDD" id="cd16442">
    <property type="entry name" value="BPL"/>
    <property type="match status" value="1"/>
</dbReference>
<evidence type="ECO:0000313" key="7">
    <source>
        <dbReference type="EMBL" id="KRO10960.1"/>
    </source>
</evidence>
<evidence type="ECO:0000313" key="8">
    <source>
        <dbReference type="Proteomes" id="UP000051783"/>
    </source>
</evidence>
<evidence type="ECO:0000256" key="1">
    <source>
        <dbReference type="ARBA" id="ARBA00022598"/>
    </source>
</evidence>
<keyword evidence="5" id="KW-0238">DNA-binding</keyword>
<dbReference type="InterPro" id="IPR003142">
    <property type="entry name" value="BPL_C"/>
</dbReference>
<keyword evidence="5" id="KW-0804">Transcription</keyword>
<dbReference type="InterPro" id="IPR004408">
    <property type="entry name" value="Biotin_CoA_COase_ligase"/>
</dbReference>
<protein>
    <recommendedName>
        <fullName evidence="5">Bifunctional ligase/repressor BirA</fullName>
    </recommendedName>
    <alternativeName>
        <fullName evidence="5">Biotin--[acetyl-CoA-carboxylase] ligase</fullName>
        <ecNumber evidence="5">6.3.4.15</ecNumber>
    </alternativeName>
    <alternativeName>
        <fullName evidence="5">Biotin--protein ligase</fullName>
    </alternativeName>
    <alternativeName>
        <fullName evidence="5">Biotin-[acetyl-CoA carboxylase] synthetase</fullName>
    </alternativeName>
</protein>
<name>A0A0R2MFQ1_9LACO</name>
<reference evidence="7 8" key="1">
    <citation type="journal article" date="2015" name="Genome Announc.">
        <title>Expanding the biotechnology potential of lactobacilli through comparative genomics of 213 strains and associated genera.</title>
        <authorList>
            <person name="Sun Z."/>
            <person name="Harris H.M."/>
            <person name="McCann A."/>
            <person name="Guo C."/>
            <person name="Argimon S."/>
            <person name="Zhang W."/>
            <person name="Yang X."/>
            <person name="Jeffery I.B."/>
            <person name="Cooney J.C."/>
            <person name="Kagawa T.F."/>
            <person name="Liu W."/>
            <person name="Song Y."/>
            <person name="Salvetti E."/>
            <person name="Wrobel A."/>
            <person name="Rasinkangas P."/>
            <person name="Parkhill J."/>
            <person name="Rea M.C."/>
            <person name="O'Sullivan O."/>
            <person name="Ritari J."/>
            <person name="Douillard F.P."/>
            <person name="Paul Ross R."/>
            <person name="Yang R."/>
            <person name="Briner A.E."/>
            <person name="Felis G.E."/>
            <person name="de Vos W.M."/>
            <person name="Barrangou R."/>
            <person name="Klaenhammer T.R."/>
            <person name="Caufield P.W."/>
            <person name="Cui Y."/>
            <person name="Zhang H."/>
            <person name="O'Toole P.W."/>
        </authorList>
    </citation>
    <scope>NUCLEOTIDE SEQUENCE [LARGE SCALE GENOMIC DNA]</scope>
    <source>
        <strain evidence="7 8">LMG 26013</strain>
    </source>
</reference>
<dbReference type="Pfam" id="PF02237">
    <property type="entry name" value="BPL_C"/>
    <property type="match status" value="1"/>
</dbReference>
<dbReference type="PANTHER" id="PTHR12835:SF5">
    <property type="entry name" value="BIOTIN--PROTEIN LIGASE"/>
    <property type="match status" value="1"/>
</dbReference>
<dbReference type="GO" id="GO:0016740">
    <property type="term" value="F:transferase activity"/>
    <property type="evidence" value="ECO:0007669"/>
    <property type="project" value="UniProtKB-ARBA"/>
</dbReference>
<keyword evidence="8" id="KW-1185">Reference proteome</keyword>
<feature type="binding site" evidence="5">
    <location>
        <position position="190"/>
    </location>
    <ligand>
        <name>biotin</name>
        <dbReference type="ChEBI" id="CHEBI:57586"/>
    </ligand>
</feature>
<dbReference type="SUPFAM" id="SSF50037">
    <property type="entry name" value="C-terminal domain of transcriptional repressors"/>
    <property type="match status" value="1"/>
</dbReference>
<feature type="binding site" evidence="5">
    <location>
        <position position="117"/>
    </location>
    <ligand>
        <name>biotin</name>
        <dbReference type="ChEBI" id="CHEBI:57586"/>
    </ligand>
</feature>
<comment type="similarity">
    <text evidence="5">Belongs to the biotin--protein ligase family.</text>
</comment>
<dbReference type="Pfam" id="PF03099">
    <property type="entry name" value="BPL_LplA_LipB"/>
    <property type="match status" value="1"/>
</dbReference>
<proteinExistence type="inferred from homology"/>
<dbReference type="PATRIC" id="fig|942150.3.peg.2768"/>
<comment type="function">
    <text evidence="5">Acts both as a biotin--[acetyl-CoA-carboxylase] ligase and a repressor.</text>
</comment>
<keyword evidence="2 5" id="KW-0547">Nucleotide-binding</keyword>
<dbReference type="AlphaFoldDB" id="A0A0R2MFQ1"/>
<sequence>MVISTKEKILTALMAHPDEWLSGDQLAQQVGISRESVWKAINSLRKRGHQIASRKNRGYQYAGSQQLDELAIKVTAGTGFDGVIQVTDQTTSTQDLAKQFLSQHAQPQLAAFIANQQTAGYGRLGRSFYSPGQTGLYFSLVLPNPSNDLSRVGLLTTGVVVSVVKVLQRFFPTQDFGMKWVNDIFLNDYKVGGIITEASMELESTSASAFIVGVGLNLTTATFPRGLTAIAQGIDPQARVDRNRLAAALLSELVAAYQRYPTTAFLPFYRDKSVVLGRAVTLQVGQRTVNGTAVAIDDQGGLVLKLSNGQQQSFTSGAVTRVRRA</sequence>
<dbReference type="EC" id="6.3.4.15" evidence="5"/>
<evidence type="ECO:0000259" key="6">
    <source>
        <dbReference type="PROSITE" id="PS51733"/>
    </source>
</evidence>
<dbReference type="InterPro" id="IPR036390">
    <property type="entry name" value="WH_DNA-bd_sf"/>
</dbReference>
<dbReference type="GO" id="GO:0005524">
    <property type="term" value="F:ATP binding"/>
    <property type="evidence" value="ECO:0007669"/>
    <property type="project" value="UniProtKB-UniRule"/>
</dbReference>
<dbReference type="InterPro" id="IPR036388">
    <property type="entry name" value="WH-like_DNA-bd_sf"/>
</dbReference>
<dbReference type="GO" id="GO:0009249">
    <property type="term" value="P:protein lipoylation"/>
    <property type="evidence" value="ECO:0007669"/>
    <property type="project" value="UniProtKB-ARBA"/>
</dbReference>
<dbReference type="SUPFAM" id="SSF55681">
    <property type="entry name" value="Class II aaRS and biotin synthetases"/>
    <property type="match status" value="1"/>
</dbReference>
<dbReference type="EMBL" id="JQCL01000057">
    <property type="protein sequence ID" value="KRO10960.1"/>
    <property type="molecule type" value="Genomic_DNA"/>
</dbReference>
<dbReference type="NCBIfam" id="TIGR00121">
    <property type="entry name" value="birA_ligase"/>
    <property type="match status" value="1"/>
</dbReference>
<dbReference type="GO" id="GO:0003677">
    <property type="term" value="F:DNA binding"/>
    <property type="evidence" value="ECO:0007669"/>
    <property type="project" value="UniProtKB-UniRule"/>
</dbReference>
<dbReference type="HAMAP" id="MF_00978">
    <property type="entry name" value="Bifunct_BirA"/>
    <property type="match status" value="1"/>
</dbReference>
<dbReference type="PROSITE" id="PS51733">
    <property type="entry name" value="BPL_LPL_CATALYTIC"/>
    <property type="match status" value="1"/>
</dbReference>
<dbReference type="Gene3D" id="2.30.30.100">
    <property type="match status" value="1"/>
</dbReference>
<keyword evidence="1 5" id="KW-0436">Ligase</keyword>
<dbReference type="Pfam" id="PF08279">
    <property type="entry name" value="HTH_11"/>
    <property type="match status" value="1"/>
</dbReference>
<feature type="domain" description="BPL/LPL catalytic" evidence="6">
    <location>
        <begin position="69"/>
        <end position="261"/>
    </location>
</feature>
<dbReference type="Gene3D" id="1.10.10.10">
    <property type="entry name" value="Winged helix-like DNA-binding domain superfamily/Winged helix DNA-binding domain"/>
    <property type="match status" value="1"/>
</dbReference>
<gene>
    <name evidence="5" type="primary">birA</name>
    <name evidence="7" type="ORF">IV64_GL002656</name>
</gene>
<organism evidence="7 8">
    <name type="scientific">Lactiplantibacillus xiangfangensis</name>
    <dbReference type="NCBI Taxonomy" id="942150"/>
    <lineage>
        <taxon>Bacteria</taxon>
        <taxon>Bacillati</taxon>
        <taxon>Bacillota</taxon>
        <taxon>Bacilli</taxon>
        <taxon>Lactobacillales</taxon>
        <taxon>Lactobacillaceae</taxon>
        <taxon>Lactiplantibacillus</taxon>
    </lineage>
</organism>
<dbReference type="Gene3D" id="3.30.930.10">
    <property type="entry name" value="Bira Bifunctional Protein, Domain 2"/>
    <property type="match status" value="1"/>
</dbReference>
<dbReference type="InterPro" id="IPR008988">
    <property type="entry name" value="Transcriptional_repressor_C"/>
</dbReference>
<keyword evidence="4 5" id="KW-0092">Biotin</keyword>
<comment type="caution">
    <text evidence="5">Lacks conserved residue(s) required for the propagation of feature annotation.</text>
</comment>
<evidence type="ECO:0000256" key="5">
    <source>
        <dbReference type="HAMAP-Rule" id="MF_00978"/>
    </source>
</evidence>
<evidence type="ECO:0000256" key="3">
    <source>
        <dbReference type="ARBA" id="ARBA00022840"/>
    </source>
</evidence>
<dbReference type="InterPro" id="IPR004143">
    <property type="entry name" value="BPL_LPL_catalytic"/>
</dbReference>
<dbReference type="InterPro" id="IPR013196">
    <property type="entry name" value="HTH_11"/>
</dbReference>
<dbReference type="Proteomes" id="UP000051783">
    <property type="component" value="Unassembled WGS sequence"/>
</dbReference>
<evidence type="ECO:0000256" key="4">
    <source>
        <dbReference type="ARBA" id="ARBA00023267"/>
    </source>
</evidence>
<dbReference type="PANTHER" id="PTHR12835">
    <property type="entry name" value="BIOTIN PROTEIN LIGASE"/>
    <property type="match status" value="1"/>
</dbReference>
<dbReference type="GO" id="GO:0004077">
    <property type="term" value="F:biotin--[biotin carboxyl-carrier protein] ligase activity"/>
    <property type="evidence" value="ECO:0007669"/>
    <property type="project" value="UniProtKB-UniRule"/>
</dbReference>
<dbReference type="InterPro" id="IPR045864">
    <property type="entry name" value="aa-tRNA-synth_II/BPL/LPL"/>
</dbReference>
<keyword evidence="5" id="KW-0678">Repressor</keyword>
<comment type="caution">
    <text evidence="7">The sequence shown here is derived from an EMBL/GenBank/DDBJ whole genome shotgun (WGS) entry which is preliminary data.</text>
</comment>
<comment type="catalytic activity">
    <reaction evidence="5">
        <text>biotin + L-lysyl-[protein] + ATP = N(6)-biotinyl-L-lysyl-[protein] + AMP + diphosphate + H(+)</text>
        <dbReference type="Rhea" id="RHEA:11756"/>
        <dbReference type="Rhea" id="RHEA-COMP:9752"/>
        <dbReference type="Rhea" id="RHEA-COMP:10505"/>
        <dbReference type="ChEBI" id="CHEBI:15378"/>
        <dbReference type="ChEBI" id="CHEBI:29969"/>
        <dbReference type="ChEBI" id="CHEBI:30616"/>
        <dbReference type="ChEBI" id="CHEBI:33019"/>
        <dbReference type="ChEBI" id="CHEBI:57586"/>
        <dbReference type="ChEBI" id="CHEBI:83144"/>
        <dbReference type="ChEBI" id="CHEBI:456215"/>
        <dbReference type="EC" id="6.3.4.15"/>
    </reaction>
</comment>
<keyword evidence="3 5" id="KW-0067">ATP-binding</keyword>
<accession>A0A0R2MFQ1</accession>
<keyword evidence="5" id="KW-0805">Transcription regulation</keyword>
<dbReference type="GO" id="GO:0006355">
    <property type="term" value="P:regulation of DNA-templated transcription"/>
    <property type="evidence" value="ECO:0007669"/>
    <property type="project" value="UniProtKB-UniRule"/>
</dbReference>
<dbReference type="GO" id="GO:0005737">
    <property type="term" value="C:cytoplasm"/>
    <property type="evidence" value="ECO:0007669"/>
    <property type="project" value="TreeGrafter"/>
</dbReference>
<dbReference type="InterPro" id="IPR030855">
    <property type="entry name" value="Bifunct_BirA"/>
</dbReference>
<dbReference type="STRING" id="942150.IV64_GL002656"/>
<feature type="DNA-binding region" description="H-T-H motif" evidence="5">
    <location>
        <begin position="23"/>
        <end position="42"/>
    </location>
</feature>